<keyword evidence="4" id="KW-0997">Cell inner membrane</keyword>
<feature type="transmembrane region" description="Helical" evidence="8">
    <location>
        <begin position="27"/>
        <end position="49"/>
    </location>
</feature>
<feature type="transmembrane region" description="Helical" evidence="8">
    <location>
        <begin position="164"/>
        <end position="184"/>
    </location>
</feature>
<feature type="transmembrane region" description="Helical" evidence="8">
    <location>
        <begin position="115"/>
        <end position="137"/>
    </location>
</feature>
<keyword evidence="3" id="KW-1003">Cell membrane</keyword>
<comment type="subcellular location">
    <subcellularLocation>
        <location evidence="1">Cell inner membrane</location>
        <topology evidence="1">Multi-pass membrane protein</topology>
    </subcellularLocation>
    <subcellularLocation>
        <location evidence="8">Cell membrane</location>
        <topology evidence="8">Multi-pass membrane protein</topology>
    </subcellularLocation>
</comment>
<keyword evidence="6 8" id="KW-1133">Transmembrane helix</keyword>
<keyword evidence="2 8" id="KW-0813">Transport</keyword>
<feature type="transmembrane region" description="Helical" evidence="8">
    <location>
        <begin position="453"/>
        <end position="476"/>
    </location>
</feature>
<name>A0A6P2BUV3_9ACTN</name>
<dbReference type="InterPro" id="IPR035906">
    <property type="entry name" value="MetI-like_sf"/>
</dbReference>
<keyword evidence="7 8" id="KW-0472">Membrane</keyword>
<feature type="transmembrane region" description="Helical" evidence="8">
    <location>
        <begin position="217"/>
        <end position="239"/>
    </location>
</feature>
<dbReference type="Proteomes" id="UP000460272">
    <property type="component" value="Unassembled WGS sequence"/>
</dbReference>
<evidence type="ECO:0000313" key="10">
    <source>
        <dbReference type="EMBL" id="TVZ00993.1"/>
    </source>
</evidence>
<feature type="transmembrane region" description="Helical" evidence="8">
    <location>
        <begin position="266"/>
        <end position="284"/>
    </location>
</feature>
<feature type="transmembrane region" description="Helical" evidence="8">
    <location>
        <begin position="379"/>
        <end position="399"/>
    </location>
</feature>
<dbReference type="GO" id="GO:0005886">
    <property type="term" value="C:plasma membrane"/>
    <property type="evidence" value="ECO:0007669"/>
    <property type="project" value="UniProtKB-SubCell"/>
</dbReference>
<dbReference type="RefSeq" id="WP_145859232.1">
    <property type="nucleotide sequence ID" value="NZ_RPFW01000007.1"/>
</dbReference>
<dbReference type="CDD" id="cd06261">
    <property type="entry name" value="TM_PBP2"/>
    <property type="match status" value="2"/>
</dbReference>
<feature type="transmembrane region" description="Helical" evidence="8">
    <location>
        <begin position="497"/>
        <end position="515"/>
    </location>
</feature>
<dbReference type="SUPFAM" id="SSF161098">
    <property type="entry name" value="MetI-like"/>
    <property type="match status" value="2"/>
</dbReference>
<feature type="transmembrane region" description="Helical" evidence="8">
    <location>
        <begin position="316"/>
        <end position="339"/>
    </location>
</feature>
<dbReference type="PANTHER" id="PTHR43357:SF4">
    <property type="entry name" value="INNER MEMBRANE ABC TRANSPORTER PERMEASE PROTEIN YDCV"/>
    <property type="match status" value="1"/>
</dbReference>
<dbReference type="PANTHER" id="PTHR43357">
    <property type="entry name" value="INNER MEMBRANE ABC TRANSPORTER PERMEASE PROTEIN YDCV"/>
    <property type="match status" value="1"/>
</dbReference>
<feature type="domain" description="ABC transmembrane type-1" evidence="9">
    <location>
        <begin position="373"/>
        <end position="566"/>
    </location>
</feature>
<comment type="similarity">
    <text evidence="8">Belongs to the binding-protein-dependent transport system permease family.</text>
</comment>
<feature type="transmembrane region" description="Helical" evidence="8">
    <location>
        <begin position="548"/>
        <end position="571"/>
    </location>
</feature>
<dbReference type="InterPro" id="IPR000515">
    <property type="entry name" value="MetI-like"/>
</dbReference>
<dbReference type="AlphaFoldDB" id="A0A6P2BUV3"/>
<gene>
    <name evidence="10" type="ORF">EAS64_32230</name>
</gene>
<evidence type="ECO:0000313" key="11">
    <source>
        <dbReference type="Proteomes" id="UP000460272"/>
    </source>
</evidence>
<keyword evidence="5 8" id="KW-0812">Transmembrane</keyword>
<dbReference type="Gene3D" id="1.10.3720.10">
    <property type="entry name" value="MetI-like"/>
    <property type="match status" value="2"/>
</dbReference>
<dbReference type="EMBL" id="RPFW01000007">
    <property type="protein sequence ID" value="TVZ00993.1"/>
    <property type="molecule type" value="Genomic_DNA"/>
</dbReference>
<feature type="transmembrane region" description="Helical" evidence="8">
    <location>
        <begin position="411"/>
        <end position="433"/>
    </location>
</feature>
<proteinExistence type="inferred from homology"/>
<evidence type="ECO:0000256" key="8">
    <source>
        <dbReference type="RuleBase" id="RU363032"/>
    </source>
</evidence>
<evidence type="ECO:0000256" key="5">
    <source>
        <dbReference type="ARBA" id="ARBA00022692"/>
    </source>
</evidence>
<comment type="caution">
    <text evidence="10">The sequence shown here is derived from an EMBL/GenBank/DDBJ whole genome shotgun (WGS) entry which is preliminary data.</text>
</comment>
<evidence type="ECO:0000256" key="1">
    <source>
        <dbReference type="ARBA" id="ARBA00004429"/>
    </source>
</evidence>
<organism evidence="10 11">
    <name type="scientific">Trebonia kvetii</name>
    <dbReference type="NCBI Taxonomy" id="2480626"/>
    <lineage>
        <taxon>Bacteria</taxon>
        <taxon>Bacillati</taxon>
        <taxon>Actinomycetota</taxon>
        <taxon>Actinomycetes</taxon>
        <taxon>Streptosporangiales</taxon>
        <taxon>Treboniaceae</taxon>
        <taxon>Trebonia</taxon>
    </lineage>
</organism>
<evidence type="ECO:0000256" key="7">
    <source>
        <dbReference type="ARBA" id="ARBA00023136"/>
    </source>
</evidence>
<dbReference type="PROSITE" id="PS50928">
    <property type="entry name" value="ABC_TM1"/>
    <property type="match status" value="2"/>
</dbReference>
<dbReference type="GO" id="GO:0055085">
    <property type="term" value="P:transmembrane transport"/>
    <property type="evidence" value="ECO:0007669"/>
    <property type="project" value="InterPro"/>
</dbReference>
<reference evidence="10 11" key="1">
    <citation type="submission" date="2018-11" db="EMBL/GenBank/DDBJ databases">
        <title>Trebonia kvetii gen.nov., sp.nov., a novel acidophilic actinobacterium, and proposal of the new actinobacterial family Treboniaceae fam. nov.</title>
        <authorList>
            <person name="Rapoport D."/>
            <person name="Sagova-Mareckova M."/>
            <person name="Sedlacek I."/>
            <person name="Provaznik J."/>
            <person name="Kralova S."/>
            <person name="Pavlinic D."/>
            <person name="Benes V."/>
            <person name="Kopecky J."/>
        </authorList>
    </citation>
    <scope>NUCLEOTIDE SEQUENCE [LARGE SCALE GENOMIC DNA]</scope>
    <source>
        <strain evidence="10 11">15Tr583</strain>
    </source>
</reference>
<feature type="domain" description="ABC transmembrane type-1" evidence="9">
    <location>
        <begin position="79"/>
        <end position="285"/>
    </location>
</feature>
<dbReference type="OrthoDB" id="5100908at2"/>
<dbReference type="Pfam" id="PF00528">
    <property type="entry name" value="BPD_transp_1"/>
    <property type="match status" value="2"/>
</dbReference>
<evidence type="ECO:0000256" key="2">
    <source>
        <dbReference type="ARBA" id="ARBA00022448"/>
    </source>
</evidence>
<accession>A0A6P2BUV3</accession>
<evidence type="ECO:0000256" key="6">
    <source>
        <dbReference type="ARBA" id="ARBA00022989"/>
    </source>
</evidence>
<evidence type="ECO:0000256" key="3">
    <source>
        <dbReference type="ARBA" id="ARBA00022475"/>
    </source>
</evidence>
<feature type="transmembrane region" description="Helical" evidence="8">
    <location>
        <begin position="85"/>
        <end position="103"/>
    </location>
</feature>
<sequence length="580" mass="60743">MISTTRTPLRRTAMARRSGAAETPVQALVWVLVLACVLAPVLPLLYASVQSKPIYDAGRSFTLSAYQQLFSDPAFWAAARNTLEFAAITTACSVALGSVFAVLCARSDVLGGRAYARLFAIPVLLPPLGVILGWNALYGPGGYARTFVTGTLRIPFNLNSVPGMAMLGAATAVPVVFLVCQAALGGMDASLENAGRSVGAPPLRVLSRITLPMLRPALINAVLLVFTLSIESLGIPLVLGSPQGHDFIASYLYTAWSSALTPDPPAVSAGATVLLAAACALLFLRSRLLGDEARFVSIGGRGGASGTVALGWPTRVVLGCVMALYLVATTFAPLLALALNSVVSQLTPLIAPWHLLTSANWTAITHGEYIQSIRNSAEIALAGAVATTVLVALATAVAHRSRFALRRSLPFLLLFPRAIPGLIIGIGFFWSFLLVNPPGHALLNSAWGMTLALSIRSLTLAYFVLAAAFAAVSASLEDAARSAGAGWWTTITRITLPILRPALFVAFILMFISILNDYDPALFLATPGNTIMGVTMLNAEAQGVNGPVAAMAMIQVAITIAAIVIGGRLFAARVARRANA</sequence>
<evidence type="ECO:0000256" key="4">
    <source>
        <dbReference type="ARBA" id="ARBA00022519"/>
    </source>
</evidence>
<evidence type="ECO:0000259" key="9">
    <source>
        <dbReference type="PROSITE" id="PS50928"/>
    </source>
</evidence>
<keyword evidence="11" id="KW-1185">Reference proteome</keyword>
<protein>
    <submittedName>
        <fullName evidence="10">Iron ABC transporter permease</fullName>
    </submittedName>
</protein>